<dbReference type="Pfam" id="PF19403">
    <property type="entry name" value="SpaA_2"/>
    <property type="match status" value="1"/>
</dbReference>
<dbReference type="Gene3D" id="2.60.40.10">
    <property type="entry name" value="Immunoglobulins"/>
    <property type="match status" value="2"/>
</dbReference>
<dbReference type="NCBIfam" id="TIGR01167">
    <property type="entry name" value="LPXTG_anchor"/>
    <property type="match status" value="1"/>
</dbReference>
<keyword evidence="2" id="KW-0812">Transmembrane</keyword>
<dbReference type="EMBL" id="LVZK01000001">
    <property type="protein sequence ID" value="OAP86855.1"/>
    <property type="molecule type" value="Genomic_DNA"/>
</dbReference>
<evidence type="ECO:0000259" key="5">
    <source>
        <dbReference type="Pfam" id="PF19403"/>
    </source>
</evidence>
<evidence type="ECO:0000313" key="7">
    <source>
        <dbReference type="EMBL" id="OAP86855.1"/>
    </source>
</evidence>
<dbReference type="AlphaFoldDB" id="A0A179B652"/>
<evidence type="ECO:0000259" key="6">
    <source>
        <dbReference type="Pfam" id="PF20009"/>
    </source>
</evidence>
<dbReference type="OrthoDB" id="134475at2"/>
<keyword evidence="8" id="KW-1185">Reference proteome</keyword>
<dbReference type="InterPro" id="IPR040683">
    <property type="entry name" value="CshA_NR2"/>
</dbReference>
<dbReference type="InterPro" id="IPR013783">
    <property type="entry name" value="Ig-like_fold"/>
</dbReference>
<keyword evidence="2" id="KW-1133">Transmembrane helix</keyword>
<proteinExistence type="predicted"/>
<name>A0A179B652_9ACTO</name>
<dbReference type="InterPro" id="IPR041033">
    <property type="entry name" value="SpaA_PFL_dom_1"/>
</dbReference>
<evidence type="ECO:0000259" key="3">
    <source>
        <dbReference type="Pfam" id="PF17802"/>
    </source>
</evidence>
<dbReference type="Pfam" id="PF20009">
    <property type="entry name" value="GEVED"/>
    <property type="match status" value="1"/>
</dbReference>
<dbReference type="Pfam" id="PF18651">
    <property type="entry name" value="CshA_NR2"/>
    <property type="match status" value="1"/>
</dbReference>
<dbReference type="InterPro" id="IPR045474">
    <property type="entry name" value="GEVED"/>
</dbReference>
<feature type="domain" description="SpaA-like prealbumin fold" evidence="5">
    <location>
        <begin position="563"/>
        <end position="646"/>
    </location>
</feature>
<dbReference type="RefSeq" id="WP_064231499.1">
    <property type="nucleotide sequence ID" value="NZ_LVZK01000001.1"/>
</dbReference>
<evidence type="ECO:0000259" key="4">
    <source>
        <dbReference type="Pfam" id="PF18651"/>
    </source>
</evidence>
<evidence type="ECO:0000256" key="2">
    <source>
        <dbReference type="SAM" id="Phobius"/>
    </source>
</evidence>
<feature type="transmembrane region" description="Helical" evidence="2">
    <location>
        <begin position="926"/>
        <end position="943"/>
    </location>
</feature>
<reference evidence="7 8" key="1">
    <citation type="submission" date="2016-04" db="EMBL/GenBank/DDBJ databases">
        <title>Peptidophaga gingivicola gen. nov., sp. nov., isolated from human subgingival plaque.</title>
        <authorList>
            <person name="Beall C.J."/>
            <person name="Mokrzan E.M."/>
            <person name="Griffen A.L."/>
            <person name="Leys E.J."/>
        </authorList>
    </citation>
    <scope>NUCLEOTIDE SEQUENCE [LARGE SCALE GENOMIC DNA]</scope>
    <source>
        <strain evidence="7 8">BA112</strain>
    </source>
</reference>
<sequence>MGCGFSLVFNSVFSQGGVEEAKADIVEQSSILPAVFATGGSGRYVDSIQWLQWADYSKFQNNPTPNVPVLNYGQTKNFVNKRDLGDAGELITTCQLSNYKHLGHPSDVSDQQARGPLVATIPGAWAGDALDNLYNIGGPGQWKDGSAEWHEGLTYPADYVNKNQMAIGLANGYAYNGSNTWDGKKWGTPGSSTEPTGYAARVSVDYSCKVELHTPGGAVKQVPVQGLVFADAEASSRRYGIKSWAANEWADEWVQASTDQNVRWRVLDTLRSKTCVSKATGKLVTTDAEMSNGGKTLRLMPSDEECVYQRGAGGKNGSYTQPNGLGGPDAVMFMEGVTKATITLQGSGYSAVALGLIVATDFGDAPKSYGYAGSTFQPTWKGGEVPKAGSTDLFALNPQANMSMDQGAPRLGEHIDAEGYQKFSDDAQGDDKNGLFDDEDGIDTTKWDGGIRTFPGATHSETVKCAGVGKAAGWIDWNNNGTFDSQEKSGEVPCTAGEAKLTWKVPNDVTNSVRSVDGEQGSHPDSYMRVRITNDNGGNNQKPTGITTTGEVEDYKVSIRVPTLQLTKKVDGSYASSEVPALGADQWTLEGKASDVVISGKGKTGNAKGNPQSMRQGPVALSETSTNPASAGYESGQWTCSETPGTKGERYSSQVGPTTGGKATLTLNRQDRVSCEITNKSKPGSLVWGKVSSVDKAPLGGSQWTVSGPSFPGGATVADCVSDGACAGPDKDPAKGKFKLADLKWGTYTLKEAKAPEGYVPTDKTFVFDKITPTNLTARLQDSGDVADQIVDNAIVNEPYKGTVSWKKADETGKALAGSEWKLTGPEIPADTVVEDCVKATAAQCTGGKYKDVDPLPGSFKVENIGLGSFKLTESAAPAGYKLSTAAHAFAISPAALNHVFSAAFVNEKADVPSLPLTGGASADSFLLWGGGLLALAGVGAFVRRKIRRGRGETPPRR</sequence>
<gene>
    <name evidence="7" type="ORF">A4H34_07025</name>
</gene>
<evidence type="ECO:0000256" key="1">
    <source>
        <dbReference type="SAM" id="MobiDB-lite"/>
    </source>
</evidence>
<evidence type="ECO:0000313" key="8">
    <source>
        <dbReference type="Proteomes" id="UP000078368"/>
    </source>
</evidence>
<dbReference type="Pfam" id="PF17802">
    <property type="entry name" value="SpaA"/>
    <property type="match status" value="2"/>
</dbReference>
<feature type="domain" description="SpaA-like prealbumin fold" evidence="3">
    <location>
        <begin position="684"/>
        <end position="768"/>
    </location>
</feature>
<dbReference type="InterPro" id="IPR045826">
    <property type="entry name" value="SpaA_PFL_dom_2"/>
</dbReference>
<feature type="domain" description="SpaA-like prealbumin fold" evidence="3">
    <location>
        <begin position="802"/>
        <end position="893"/>
    </location>
</feature>
<dbReference type="Proteomes" id="UP000078368">
    <property type="component" value="Unassembled WGS sequence"/>
</dbReference>
<organism evidence="7 8">
    <name type="scientific">Peptidiphaga gingivicola</name>
    <dbReference type="NCBI Taxonomy" id="2741497"/>
    <lineage>
        <taxon>Bacteria</taxon>
        <taxon>Bacillati</taxon>
        <taxon>Actinomycetota</taxon>
        <taxon>Actinomycetes</taxon>
        <taxon>Actinomycetales</taxon>
        <taxon>Actinomycetaceae</taxon>
        <taxon>Peptidiphaga</taxon>
    </lineage>
</organism>
<comment type="caution">
    <text evidence="7">The sequence shown here is derived from an EMBL/GenBank/DDBJ whole genome shotgun (WGS) entry which is preliminary data.</text>
</comment>
<protein>
    <submittedName>
        <fullName evidence="7">Collagen-binding protein</fullName>
    </submittedName>
</protein>
<feature type="domain" description="Surface adhesin CshA non-repetitive" evidence="4">
    <location>
        <begin position="46"/>
        <end position="356"/>
    </location>
</feature>
<keyword evidence="7" id="KW-0176">Collagen</keyword>
<dbReference type="GO" id="GO:0005975">
    <property type="term" value="P:carbohydrate metabolic process"/>
    <property type="evidence" value="ECO:0007669"/>
    <property type="project" value="UniProtKB-ARBA"/>
</dbReference>
<keyword evidence="2" id="KW-0472">Membrane</keyword>
<feature type="region of interest" description="Disordered" evidence="1">
    <location>
        <begin position="601"/>
        <end position="661"/>
    </location>
</feature>
<dbReference type="STRING" id="1823756.A4H34_07025"/>
<accession>A0A179B652</accession>
<feature type="domain" description="GEVED" evidence="6">
    <location>
        <begin position="472"/>
        <end position="557"/>
    </location>
</feature>